<feature type="signal peptide" evidence="13">
    <location>
        <begin position="1"/>
        <end position="19"/>
    </location>
</feature>
<dbReference type="InterPro" id="IPR005792">
    <property type="entry name" value="Prot_disulphide_isomerase"/>
</dbReference>
<dbReference type="InterPro" id="IPR017937">
    <property type="entry name" value="Thioredoxin_CS"/>
</dbReference>
<keyword evidence="6" id="KW-0677">Repeat</keyword>
<dbReference type="EC" id="5.3.4.1" evidence="4 13"/>
<dbReference type="NCBIfam" id="TIGR01130">
    <property type="entry name" value="ER_PDI_fam"/>
    <property type="match status" value="1"/>
</dbReference>
<evidence type="ECO:0000256" key="10">
    <source>
        <dbReference type="ARBA" id="ARBA00023284"/>
    </source>
</evidence>
<evidence type="ECO:0000256" key="11">
    <source>
        <dbReference type="PIRSR" id="PIRSR605792-51"/>
    </source>
</evidence>
<feature type="chain" id="PRO_5040541561" description="Protein disulfide-isomerase" evidence="13">
    <location>
        <begin position="20"/>
        <end position="503"/>
    </location>
</feature>
<dbReference type="GO" id="GO:0034976">
    <property type="term" value="P:response to endoplasmic reticulum stress"/>
    <property type="evidence" value="ECO:0007669"/>
    <property type="project" value="TreeGrafter"/>
</dbReference>
<evidence type="ECO:0000256" key="8">
    <source>
        <dbReference type="ARBA" id="ARBA00023157"/>
    </source>
</evidence>
<dbReference type="Pfam" id="PF00085">
    <property type="entry name" value="Thioredoxin"/>
    <property type="match status" value="2"/>
</dbReference>
<keyword evidence="10 11" id="KW-0676">Redox-active center</keyword>
<dbReference type="EMBL" id="JAPWDV010000003">
    <property type="protein sequence ID" value="KAJ6216319.1"/>
    <property type="molecule type" value="Genomic_DNA"/>
</dbReference>
<feature type="disulfide bond" description="Redox-active" evidence="11">
    <location>
        <begin position="408"/>
        <end position="411"/>
    </location>
</feature>
<comment type="similarity">
    <text evidence="3 12">Belongs to the protein disulfide isomerase family.</text>
</comment>
<comment type="catalytic activity">
    <reaction evidence="1 13">
        <text>Catalyzes the rearrangement of -S-S- bonds in proteins.</text>
        <dbReference type="EC" id="5.3.4.1"/>
    </reaction>
</comment>
<name>A0A9Q0LZU8_BLOTA</name>
<evidence type="ECO:0000256" key="13">
    <source>
        <dbReference type="RuleBase" id="RU361130"/>
    </source>
</evidence>
<evidence type="ECO:0000256" key="5">
    <source>
        <dbReference type="ARBA" id="ARBA00022729"/>
    </source>
</evidence>
<dbReference type="FunFam" id="3.40.30.10:FF:000303">
    <property type="entry name" value="Protein disulfide-isomerase"/>
    <property type="match status" value="1"/>
</dbReference>
<dbReference type="PRINTS" id="PR00421">
    <property type="entry name" value="THIOREDOXIN"/>
</dbReference>
<sequence length="503" mass="56142">MRTLSSVLVFSAIFGYVIASDVLDLSKEDFKSSISQYDTVLVEFFAPWCGHCKRLAPEYETAATRLKSNDPPIPLAKVDCTSDEGKEICSNYGVNGYPTLKIFKNGEFSAEYNGPRQADGIVKYMKSKVGPASRLYSTKSQLSNALDKAADVVVLGVFEKDGASDMQSSFLKSADVLRESVTFGHVFTSNVADVYQVDRLAKLDEKTRTNGNNVLVIRPKNSINKFEPSIVAYSGNGDLTEFVKSNFHGLVGHRTQDNNAEFKAPLVVVYYDVDYAKNPKGTNYWRNRVLKVAQNYKDVNFAISNANQFAGELEEYGLEQPRDRDSAPVVAARDSQGQKFKFEDKFSVENLEQFVKDFTNGKLEAFLKSEPVPDNEGADVKVAVAKNIHDLVINSDKDTLIEFYAPWCGHCKNLAPTYEELGKKLKDEPNVQIVKMDATANDVPPAFVVHGFPTIYWYPKDKVAKKYEGGRDLNNFVEYIAKHATEELVGFDRSGNPKSKDEL</sequence>
<keyword evidence="16" id="KW-1185">Reference proteome</keyword>
<evidence type="ECO:0000313" key="15">
    <source>
        <dbReference type="EMBL" id="KAJ6216319.1"/>
    </source>
</evidence>
<feature type="domain" description="Thioredoxin" evidence="14">
    <location>
        <begin position="321"/>
        <end position="485"/>
    </location>
</feature>
<reference evidence="15" key="1">
    <citation type="submission" date="2022-12" db="EMBL/GenBank/DDBJ databases">
        <title>Genome assemblies of Blomia tropicalis.</title>
        <authorList>
            <person name="Cui Y."/>
        </authorList>
    </citation>
    <scope>NUCLEOTIDE SEQUENCE</scope>
    <source>
        <tissue evidence="15">Adult mites</tissue>
    </source>
</reference>
<dbReference type="AlphaFoldDB" id="A0A9Q0LZU8"/>
<dbReference type="PROSITE" id="PS00194">
    <property type="entry name" value="THIOREDOXIN_1"/>
    <property type="match status" value="2"/>
</dbReference>
<dbReference type="CDD" id="cd02995">
    <property type="entry name" value="PDI_a_PDI_a'_C"/>
    <property type="match status" value="1"/>
</dbReference>
<dbReference type="Gene3D" id="3.40.30.10">
    <property type="entry name" value="Glutaredoxin"/>
    <property type="match status" value="4"/>
</dbReference>
<evidence type="ECO:0000256" key="7">
    <source>
        <dbReference type="ARBA" id="ARBA00022824"/>
    </source>
</evidence>
<evidence type="ECO:0000256" key="4">
    <source>
        <dbReference type="ARBA" id="ARBA00012723"/>
    </source>
</evidence>
<evidence type="ECO:0000256" key="1">
    <source>
        <dbReference type="ARBA" id="ARBA00001182"/>
    </source>
</evidence>
<dbReference type="NCBIfam" id="TIGR01126">
    <property type="entry name" value="pdi_dom"/>
    <property type="match status" value="2"/>
</dbReference>
<comment type="subcellular location">
    <subcellularLocation>
        <location evidence="2">Endoplasmic reticulum lumen</location>
    </subcellularLocation>
</comment>
<dbReference type="PANTHER" id="PTHR18929">
    <property type="entry name" value="PROTEIN DISULFIDE ISOMERASE"/>
    <property type="match status" value="1"/>
</dbReference>
<dbReference type="GO" id="GO:0006457">
    <property type="term" value="P:protein folding"/>
    <property type="evidence" value="ECO:0007669"/>
    <property type="project" value="TreeGrafter"/>
</dbReference>
<evidence type="ECO:0000256" key="6">
    <source>
        <dbReference type="ARBA" id="ARBA00022737"/>
    </source>
</evidence>
<feature type="domain" description="Thioredoxin" evidence="14">
    <location>
        <begin position="16"/>
        <end position="130"/>
    </location>
</feature>
<keyword evidence="7" id="KW-0256">Endoplasmic reticulum</keyword>
<proteinExistence type="inferred from homology"/>
<dbReference type="InterPro" id="IPR005788">
    <property type="entry name" value="PDI_thioredoxin-like_dom"/>
</dbReference>
<dbReference type="PROSITE" id="PS51352">
    <property type="entry name" value="THIOREDOXIN_2"/>
    <property type="match status" value="2"/>
</dbReference>
<evidence type="ECO:0000256" key="2">
    <source>
        <dbReference type="ARBA" id="ARBA00004319"/>
    </source>
</evidence>
<dbReference type="CDD" id="cd03073">
    <property type="entry name" value="PDI_b'_ERp72_ERp57"/>
    <property type="match status" value="1"/>
</dbReference>
<evidence type="ECO:0000256" key="9">
    <source>
        <dbReference type="ARBA" id="ARBA00023235"/>
    </source>
</evidence>
<evidence type="ECO:0000256" key="3">
    <source>
        <dbReference type="ARBA" id="ARBA00006347"/>
    </source>
</evidence>
<gene>
    <name evidence="15" type="ORF">RDWZM_007476</name>
</gene>
<dbReference type="GO" id="GO:0003756">
    <property type="term" value="F:protein disulfide isomerase activity"/>
    <property type="evidence" value="ECO:0007669"/>
    <property type="project" value="UniProtKB-EC"/>
</dbReference>
<dbReference type="OMA" id="QLANKFE"/>
<dbReference type="FunFam" id="3.40.30.10:FF:000017">
    <property type="entry name" value="Protein disulfide-isomerase A4"/>
    <property type="match status" value="1"/>
</dbReference>
<protein>
    <recommendedName>
        <fullName evidence="4 13">Protein disulfide-isomerase</fullName>
        <ecNumber evidence="4 13">5.3.4.1</ecNumber>
    </recommendedName>
</protein>
<dbReference type="Proteomes" id="UP001142055">
    <property type="component" value="Chromosome 3"/>
</dbReference>
<dbReference type="GO" id="GO:0005788">
    <property type="term" value="C:endoplasmic reticulum lumen"/>
    <property type="evidence" value="ECO:0007669"/>
    <property type="project" value="UniProtKB-SubCell"/>
</dbReference>
<comment type="caution">
    <text evidence="15">The sequence shown here is derived from an EMBL/GenBank/DDBJ whole genome shotgun (WGS) entry which is preliminary data.</text>
</comment>
<keyword evidence="9 13" id="KW-0413">Isomerase</keyword>
<evidence type="ECO:0000256" key="12">
    <source>
        <dbReference type="RuleBase" id="RU004208"/>
    </source>
</evidence>
<keyword evidence="5 13" id="KW-0732">Signal</keyword>
<dbReference type="PANTHER" id="PTHR18929:SF132">
    <property type="entry name" value="PROTEIN DISULFIDE-ISOMERASE A3"/>
    <property type="match status" value="1"/>
</dbReference>
<dbReference type="FunFam" id="3.40.30.10:FF:000045">
    <property type="entry name" value="Disulfide-isomerase A3"/>
    <property type="match status" value="1"/>
</dbReference>
<dbReference type="InterPro" id="IPR013766">
    <property type="entry name" value="Thioredoxin_domain"/>
</dbReference>
<evidence type="ECO:0000259" key="14">
    <source>
        <dbReference type="PROSITE" id="PS51352"/>
    </source>
</evidence>
<organism evidence="15 16">
    <name type="scientific">Blomia tropicalis</name>
    <name type="common">Mite</name>
    <dbReference type="NCBI Taxonomy" id="40697"/>
    <lineage>
        <taxon>Eukaryota</taxon>
        <taxon>Metazoa</taxon>
        <taxon>Ecdysozoa</taxon>
        <taxon>Arthropoda</taxon>
        <taxon>Chelicerata</taxon>
        <taxon>Arachnida</taxon>
        <taxon>Acari</taxon>
        <taxon>Acariformes</taxon>
        <taxon>Sarcoptiformes</taxon>
        <taxon>Astigmata</taxon>
        <taxon>Glycyphagoidea</taxon>
        <taxon>Echimyopodidae</taxon>
        <taxon>Blomia</taxon>
    </lineage>
</organism>
<keyword evidence="8 11" id="KW-1015">Disulfide bond</keyword>
<dbReference type="Pfam" id="PF13848">
    <property type="entry name" value="Thioredoxin_6"/>
    <property type="match status" value="1"/>
</dbReference>
<evidence type="ECO:0000313" key="16">
    <source>
        <dbReference type="Proteomes" id="UP001142055"/>
    </source>
</evidence>
<accession>A0A9Q0LZU8</accession>
<dbReference type="InterPro" id="IPR036249">
    <property type="entry name" value="Thioredoxin-like_sf"/>
</dbReference>
<dbReference type="CDD" id="cd02961">
    <property type="entry name" value="PDI_a_family"/>
    <property type="match status" value="1"/>
</dbReference>
<dbReference type="SUPFAM" id="SSF52833">
    <property type="entry name" value="Thioredoxin-like"/>
    <property type="match status" value="4"/>
</dbReference>
<feature type="disulfide bond" description="Redox-active" evidence="11">
    <location>
        <begin position="49"/>
        <end position="52"/>
    </location>
</feature>